<dbReference type="GO" id="GO:0015562">
    <property type="term" value="F:efflux transmembrane transporter activity"/>
    <property type="evidence" value="ECO:0007669"/>
    <property type="project" value="InterPro"/>
</dbReference>
<evidence type="ECO:0000256" key="1">
    <source>
        <dbReference type="ARBA" id="ARBA00007613"/>
    </source>
</evidence>
<dbReference type="OrthoDB" id="9783100at2"/>
<dbReference type="SUPFAM" id="SSF56954">
    <property type="entry name" value="Outer membrane efflux proteins (OEP)"/>
    <property type="match status" value="1"/>
</dbReference>
<reference evidence="3 4" key="1">
    <citation type="journal article" date="2013" name="Int. J. Syst. Evol. Microbiol.">
        <title>Marinicauda pacifica gen. nov., sp. nov., a prosthecate alphaproteobacterium of the family Hyphomonadaceae isolated from deep seawater.</title>
        <authorList>
            <person name="Zhang X.Y."/>
            <person name="Li G.W."/>
            <person name="Wang C.S."/>
            <person name="Zhang Y.J."/>
            <person name="Xu X.W."/>
            <person name="Li H."/>
            <person name="Liu A."/>
            <person name="Liu C."/>
            <person name="Xie B.B."/>
            <person name="Qin Q.L."/>
            <person name="Xu Z."/>
            <person name="Chen X.L."/>
            <person name="Zhou B.C."/>
            <person name="Zhang Y.Z."/>
        </authorList>
    </citation>
    <scope>NUCLEOTIDE SEQUENCE [LARGE SCALE GENOMIC DNA]</scope>
    <source>
        <strain evidence="3 4">P-1 km-3</strain>
    </source>
</reference>
<sequence>MTSSRLLPAIAAGFAVAACTVGPDYERPDFAWPDTYSLEIDETGPGPIPWWTGFEDPELDTLMQAAFEENREIGAALARLDAARAIIRAERSSLFPQLDGEVSVETSGELDGDAGEDSATAAGVFAFTPDLFGRQRRAVEAARRTAQAQAAFLVDVRRLTAAAVANQYVELTRARARLDLLETSLDLQRQTLEIVQQRYEVGLSAELEVRRAEADLARTRSQRGTLDIAAADAANALAVLTGARAGVWSPPDTEEIPTYSASVDVSVPAALIRRRPDIRAAEAELAAATAEIGIETADLYPSLALPGSISADLGDAGSLGSNAVARIAAILDIPLFDAGGRRADIEAAEARAAAALADYEQTLFLALSDVETALVTIRALEARRAELLRAVEASESAFNQLNALYREGLATFIDILDAQRTLIDSREAYVNSRAELARAVIALQTALGVNHTPV</sequence>
<name>A0A4S2HBE0_9PROT</name>
<dbReference type="PANTHER" id="PTHR30203">
    <property type="entry name" value="OUTER MEMBRANE CATION EFFLUX PROTEIN"/>
    <property type="match status" value="1"/>
</dbReference>
<dbReference type="PANTHER" id="PTHR30203:SF32">
    <property type="entry name" value="CATION EFFLUX SYSTEM PROTEIN CUSC"/>
    <property type="match status" value="1"/>
</dbReference>
<comment type="caution">
    <text evidence="3">The sequence shown here is derived from an EMBL/GenBank/DDBJ whole genome shotgun (WGS) entry which is preliminary data.</text>
</comment>
<dbReference type="AlphaFoldDB" id="A0A4S2HBE0"/>
<proteinExistence type="inferred from homology"/>
<comment type="subcellular location">
    <subcellularLocation>
        <location evidence="2">Cell membrane</location>
        <topology evidence="2">Lipid-anchor</topology>
    </subcellularLocation>
</comment>
<feature type="chain" id="PRO_5020843821" evidence="2">
    <location>
        <begin position="18"/>
        <end position="454"/>
    </location>
</feature>
<dbReference type="Pfam" id="PF02321">
    <property type="entry name" value="OEP"/>
    <property type="match status" value="2"/>
</dbReference>
<feature type="signal peptide" evidence="2">
    <location>
        <begin position="1"/>
        <end position="17"/>
    </location>
</feature>
<dbReference type="Proteomes" id="UP000305451">
    <property type="component" value="Unassembled WGS sequence"/>
</dbReference>
<protein>
    <submittedName>
        <fullName evidence="3">Efflux transporter outer membrane subunit</fullName>
    </submittedName>
</protein>
<organism evidence="3 4">
    <name type="scientific">Marinicauda pacifica</name>
    <dbReference type="NCBI Taxonomy" id="1133559"/>
    <lineage>
        <taxon>Bacteria</taxon>
        <taxon>Pseudomonadati</taxon>
        <taxon>Pseudomonadota</taxon>
        <taxon>Alphaproteobacteria</taxon>
        <taxon>Maricaulales</taxon>
        <taxon>Maricaulaceae</taxon>
        <taxon>Marinicauda</taxon>
    </lineage>
</organism>
<keyword evidence="2" id="KW-1134">Transmembrane beta strand</keyword>
<keyword evidence="2" id="KW-0472">Membrane</keyword>
<keyword evidence="2" id="KW-0732">Signal</keyword>
<dbReference type="GO" id="GO:0005886">
    <property type="term" value="C:plasma membrane"/>
    <property type="evidence" value="ECO:0007669"/>
    <property type="project" value="UniProtKB-SubCell"/>
</dbReference>
<dbReference type="RefSeq" id="WP_135944934.1">
    <property type="nucleotide sequence ID" value="NZ_BMEI01000002.1"/>
</dbReference>
<dbReference type="InterPro" id="IPR010131">
    <property type="entry name" value="MdtP/NodT-like"/>
</dbReference>
<comment type="similarity">
    <text evidence="1 2">Belongs to the outer membrane factor (OMF) (TC 1.B.17) family.</text>
</comment>
<evidence type="ECO:0000256" key="2">
    <source>
        <dbReference type="RuleBase" id="RU362097"/>
    </source>
</evidence>
<dbReference type="Gene3D" id="2.20.200.10">
    <property type="entry name" value="Outer membrane efflux proteins (OEP)"/>
    <property type="match status" value="1"/>
</dbReference>
<evidence type="ECO:0000313" key="3">
    <source>
        <dbReference type="EMBL" id="TGY93216.1"/>
    </source>
</evidence>
<keyword evidence="2" id="KW-0564">Palmitate</keyword>
<keyword evidence="2" id="KW-0812">Transmembrane</keyword>
<evidence type="ECO:0000313" key="4">
    <source>
        <dbReference type="Proteomes" id="UP000305451"/>
    </source>
</evidence>
<dbReference type="EMBL" id="SRXV01000002">
    <property type="protein sequence ID" value="TGY93216.1"/>
    <property type="molecule type" value="Genomic_DNA"/>
</dbReference>
<dbReference type="Gene3D" id="1.20.1600.10">
    <property type="entry name" value="Outer membrane efflux proteins (OEP)"/>
    <property type="match status" value="1"/>
</dbReference>
<dbReference type="NCBIfam" id="TIGR01845">
    <property type="entry name" value="outer_NodT"/>
    <property type="match status" value="1"/>
</dbReference>
<dbReference type="InterPro" id="IPR003423">
    <property type="entry name" value="OMP_efflux"/>
</dbReference>
<accession>A0A4S2HBE0</accession>
<dbReference type="PROSITE" id="PS51257">
    <property type="entry name" value="PROKAR_LIPOPROTEIN"/>
    <property type="match status" value="1"/>
</dbReference>
<keyword evidence="2" id="KW-0449">Lipoprotein</keyword>
<gene>
    <name evidence="3" type="ORF">E5162_09165</name>
</gene>
<keyword evidence="4" id="KW-1185">Reference proteome</keyword>